<sequence>MQKIQGAIKNKHTIQRKFSSLMNIFIIVNYQNMPWLSRLPLQSFCDLIFKLEKLITFIEKTIYATHDFLQIEKLRRLNANQINIHRDTIKP</sequence>
<organism evidence="1 2">
    <name type="scientific">Formivibrio citricus</name>
    <dbReference type="NCBI Taxonomy" id="83765"/>
    <lineage>
        <taxon>Bacteria</taxon>
        <taxon>Pseudomonadati</taxon>
        <taxon>Pseudomonadota</taxon>
        <taxon>Betaproteobacteria</taxon>
        <taxon>Neisseriales</taxon>
        <taxon>Chitinibacteraceae</taxon>
        <taxon>Formivibrio</taxon>
    </lineage>
</organism>
<proteinExistence type="predicted"/>
<keyword evidence="2" id="KW-1185">Reference proteome</keyword>
<dbReference type="Proteomes" id="UP000242869">
    <property type="component" value="Unassembled WGS sequence"/>
</dbReference>
<evidence type="ECO:0000313" key="2">
    <source>
        <dbReference type="Proteomes" id="UP000242869"/>
    </source>
</evidence>
<gene>
    <name evidence="1" type="ORF">SAMN05660284_00194</name>
</gene>
<dbReference type="EMBL" id="FOVE01000001">
    <property type="protein sequence ID" value="SFM98117.1"/>
    <property type="molecule type" value="Genomic_DNA"/>
</dbReference>
<protein>
    <submittedName>
        <fullName evidence="1">Uncharacterized protein</fullName>
    </submittedName>
</protein>
<evidence type="ECO:0000313" key="1">
    <source>
        <dbReference type="EMBL" id="SFM98117.1"/>
    </source>
</evidence>
<accession>A0A1I4VA96</accession>
<reference evidence="2" key="1">
    <citation type="submission" date="2016-10" db="EMBL/GenBank/DDBJ databases">
        <authorList>
            <person name="Varghese N."/>
            <person name="Submissions S."/>
        </authorList>
    </citation>
    <scope>NUCLEOTIDE SEQUENCE [LARGE SCALE GENOMIC DNA]</scope>
    <source>
        <strain evidence="2">DSM 6150</strain>
    </source>
</reference>
<dbReference type="AlphaFoldDB" id="A0A1I4VA96"/>
<name>A0A1I4VA96_9NEIS</name>